<dbReference type="Proteomes" id="UP000276133">
    <property type="component" value="Unassembled WGS sequence"/>
</dbReference>
<dbReference type="EMBL" id="REGN01003291">
    <property type="protein sequence ID" value="RNA23440.1"/>
    <property type="molecule type" value="Genomic_DNA"/>
</dbReference>
<name>A0A3M7RJ68_BRAPC</name>
<organism evidence="1 2">
    <name type="scientific">Brachionus plicatilis</name>
    <name type="common">Marine rotifer</name>
    <name type="synonym">Brachionus muelleri</name>
    <dbReference type="NCBI Taxonomy" id="10195"/>
    <lineage>
        <taxon>Eukaryota</taxon>
        <taxon>Metazoa</taxon>
        <taxon>Spiralia</taxon>
        <taxon>Gnathifera</taxon>
        <taxon>Rotifera</taxon>
        <taxon>Eurotatoria</taxon>
        <taxon>Monogononta</taxon>
        <taxon>Pseudotrocha</taxon>
        <taxon>Ploima</taxon>
        <taxon>Brachionidae</taxon>
        <taxon>Brachionus</taxon>
    </lineage>
</organism>
<evidence type="ECO:0000313" key="2">
    <source>
        <dbReference type="Proteomes" id="UP000276133"/>
    </source>
</evidence>
<gene>
    <name evidence="1" type="ORF">BpHYR1_052862</name>
</gene>
<reference evidence="1 2" key="1">
    <citation type="journal article" date="2018" name="Sci. Rep.">
        <title>Genomic signatures of local adaptation to the degree of environmental predictability in rotifers.</title>
        <authorList>
            <person name="Franch-Gras L."/>
            <person name="Hahn C."/>
            <person name="Garcia-Roger E.M."/>
            <person name="Carmona M.J."/>
            <person name="Serra M."/>
            <person name="Gomez A."/>
        </authorList>
    </citation>
    <scope>NUCLEOTIDE SEQUENCE [LARGE SCALE GENOMIC DNA]</scope>
    <source>
        <strain evidence="1">HYR1</strain>
    </source>
</reference>
<sequence length="213" mass="25489">MPLAKIDKVINTRFRLQYVQVMISTLLIRLYEKRQKSLNLSFPNEVNKNDSQYLTKFQVKKAQFLFENDYFIWNEAEMYLRFHEFFSYSANPDYLYENVCSTTRVVFKMIHSVHFLATESNAAHLKFYEVLDAWGALSLYIKKNDSFPPEFINWFKSIYEIYQSKDQTIKFETILRLFLIAGSNEKLAINAYQIMTAVRIENAFKDYRSLQNY</sequence>
<dbReference type="AlphaFoldDB" id="A0A3M7RJ68"/>
<accession>A0A3M7RJ68</accession>
<protein>
    <submittedName>
        <fullName evidence="1">Uncharacterized protein</fullName>
    </submittedName>
</protein>
<dbReference type="OrthoDB" id="10072261at2759"/>
<comment type="caution">
    <text evidence="1">The sequence shown here is derived from an EMBL/GenBank/DDBJ whole genome shotgun (WGS) entry which is preliminary data.</text>
</comment>
<proteinExistence type="predicted"/>
<evidence type="ECO:0000313" key="1">
    <source>
        <dbReference type="EMBL" id="RNA23440.1"/>
    </source>
</evidence>
<keyword evidence="2" id="KW-1185">Reference proteome</keyword>